<name>A0A2H9P8G5_HUBC1</name>
<dbReference type="Proteomes" id="UP000228874">
    <property type="component" value="Unassembled WGS sequence"/>
</dbReference>
<evidence type="ECO:0000313" key="5">
    <source>
        <dbReference type="Proteomes" id="UP000231449"/>
    </source>
</evidence>
<feature type="transmembrane region" description="Helical" evidence="1">
    <location>
        <begin position="6"/>
        <end position="30"/>
    </location>
</feature>
<dbReference type="Proteomes" id="UP000231449">
    <property type="component" value="Unassembled WGS sequence"/>
</dbReference>
<evidence type="ECO:0000313" key="2">
    <source>
        <dbReference type="EMBL" id="PIX27969.1"/>
    </source>
</evidence>
<dbReference type="EMBL" id="PFMG01000037">
    <property type="protein sequence ID" value="PIY99806.1"/>
    <property type="molecule type" value="Genomic_DNA"/>
</dbReference>
<accession>A0A2H9N236</accession>
<reference evidence="3" key="2">
    <citation type="submission" date="2017-09" db="EMBL/GenBank/DDBJ databases">
        <title>Depth-based differentiation of microbial function through sediment-hosted aquifers and enrichment of novel symbionts in the deep terrestrial subsurface.</title>
        <authorList>
            <person name="Probst A.J."/>
            <person name="Ladd B."/>
            <person name="Jarett J.K."/>
            <person name="Geller-Mcgrath D.E."/>
            <person name="Sieber C.M."/>
            <person name="Emerson J.B."/>
            <person name="Anantharaman K."/>
            <person name="Thomas B.C."/>
            <person name="Malmstrom R."/>
            <person name="Stieglmeier M."/>
            <person name="Klingl A."/>
            <person name="Woyke T."/>
            <person name="Ryan C.M."/>
            <person name="Banfield J.F."/>
        </authorList>
    </citation>
    <scope>NUCLEOTIDE SEQUENCE [LARGE SCALE GENOMIC DNA]</scope>
    <source>
        <strain evidence="3">CG_4_10_14_0_8_um_filter_31_133</strain>
        <strain evidence="2">CG_4_8_14_3_um_filter</strain>
    </source>
</reference>
<keyword evidence="1" id="KW-1133">Transmembrane helix</keyword>
<dbReference type="AlphaFoldDB" id="A0A2H9P8G5"/>
<accession>A0A2H9P8G5</accession>
<proteinExistence type="predicted"/>
<dbReference type="EMBL" id="PFIH01000051">
    <property type="protein sequence ID" value="PIX27969.1"/>
    <property type="molecule type" value="Genomic_DNA"/>
</dbReference>
<evidence type="ECO:0000313" key="3">
    <source>
        <dbReference type="EMBL" id="PIY99806.1"/>
    </source>
</evidence>
<evidence type="ECO:0000313" key="4">
    <source>
        <dbReference type="Proteomes" id="UP000228874"/>
    </source>
</evidence>
<protein>
    <submittedName>
        <fullName evidence="3">Uncharacterized protein</fullName>
    </submittedName>
</protein>
<keyword evidence="1" id="KW-0812">Transmembrane</keyword>
<reference evidence="4 5" key="1">
    <citation type="submission" date="2017-09" db="EMBL/GenBank/DDBJ databases">
        <title>Depth-based differentiation of microbial function through sediment-hosted aquifers and enrichment of novel symbionts in the deep terrestrial subsurface.</title>
        <authorList>
            <person name="Probst A.J."/>
            <person name="Ladd B."/>
            <person name="Jarett J.K."/>
            <person name="Geller-Mcgrath D.E."/>
            <person name="Sieber C.M.K."/>
            <person name="Emerson J.B."/>
            <person name="Anantharaman K."/>
            <person name="Thomas B.C."/>
            <person name="Malmstrom R."/>
            <person name="Stieglmeier M."/>
            <person name="Klingl A."/>
            <person name="Woyke T."/>
            <person name="Ryan C.M."/>
            <person name="Banfield J.F."/>
        </authorList>
    </citation>
    <scope>NUCLEOTIDE SEQUENCE [LARGE SCALE GENOMIC DNA]</scope>
</reference>
<gene>
    <name evidence="3" type="ORF">COY63_01555</name>
    <name evidence="2" type="ORF">COZ66_02085</name>
</gene>
<organism evidence="3 4">
    <name type="scientific">Huberarchaeum crystalense</name>
    <dbReference type="NCBI Taxonomy" id="2014257"/>
    <lineage>
        <taxon>Archaea</taxon>
        <taxon>Candidatus Huberarchaeota</taxon>
        <taxon>Candidatus Huberarchaeia</taxon>
        <taxon>Candidatus Huberarchaeales</taxon>
        <taxon>Candidatus Huberarchaeaceae</taxon>
        <taxon>Candidatus Huberarchaeum</taxon>
    </lineage>
</organism>
<comment type="caution">
    <text evidence="3">The sequence shown here is derived from an EMBL/GenBank/DDBJ whole genome shotgun (WGS) entry which is preliminary data.</text>
</comment>
<evidence type="ECO:0000256" key="1">
    <source>
        <dbReference type="SAM" id="Phobius"/>
    </source>
</evidence>
<keyword evidence="1" id="KW-0472">Membrane</keyword>
<sequence>MIYYCSLFFSFFPSFFISFTMSSLFLLFLVFSSSSPSSSGSFLLTSIFDFIVSVLKVGLPSLSSFF</sequence>